<feature type="signal peptide" evidence="1">
    <location>
        <begin position="1"/>
        <end position="18"/>
    </location>
</feature>
<dbReference type="PANTHER" id="PTHR36480:SF5">
    <property type="entry name" value="LATE EMBRYOGENESIS ABUNDANT PROTEIN LEA-2 SUBGROUP DOMAIN-CONTAINING PROTEIN"/>
    <property type="match status" value="1"/>
</dbReference>
<accession>A0A811SNY5</accession>
<sequence length="174" mass="18790">MLATLAVVAGISISLAPAHISFSIASGGALTNATPDNNMYYNFTVVASNNISSRPAVRYGSLSVQIWYSPTGWVPAEANMTAAVCQQPGNATNFTISAQYLEFNEVGATNNGGQLDTDKDSSGINITWPNCKVVVEAKVWFRFRLVTTRQYTIRASCYPVDFRDSVTAPVNCTF</sequence>
<name>A0A811SNY5_9POAL</name>
<dbReference type="OrthoDB" id="687029at2759"/>
<gene>
    <name evidence="2" type="ORF">NCGR_LOCUS67132</name>
</gene>
<evidence type="ECO:0000313" key="3">
    <source>
        <dbReference type="Proteomes" id="UP000604825"/>
    </source>
</evidence>
<dbReference type="Proteomes" id="UP000604825">
    <property type="component" value="Unassembled WGS sequence"/>
</dbReference>
<protein>
    <submittedName>
        <fullName evidence="2">Uncharacterized protein</fullName>
    </submittedName>
</protein>
<feature type="chain" id="PRO_5032312589" evidence="1">
    <location>
        <begin position="19"/>
        <end position="174"/>
    </location>
</feature>
<dbReference type="PANTHER" id="PTHR36480">
    <property type="entry name" value="OS06G0118900 PROTEIN-RELATED"/>
    <property type="match status" value="1"/>
</dbReference>
<reference evidence="2" key="1">
    <citation type="submission" date="2020-10" db="EMBL/GenBank/DDBJ databases">
        <authorList>
            <person name="Han B."/>
            <person name="Lu T."/>
            <person name="Zhao Q."/>
            <person name="Huang X."/>
            <person name="Zhao Y."/>
        </authorList>
    </citation>
    <scope>NUCLEOTIDE SEQUENCE</scope>
</reference>
<keyword evidence="3" id="KW-1185">Reference proteome</keyword>
<evidence type="ECO:0000256" key="1">
    <source>
        <dbReference type="SAM" id="SignalP"/>
    </source>
</evidence>
<dbReference type="EMBL" id="CAJGYO010000662">
    <property type="protein sequence ID" value="CAD6343034.1"/>
    <property type="molecule type" value="Genomic_DNA"/>
</dbReference>
<proteinExistence type="predicted"/>
<organism evidence="2 3">
    <name type="scientific">Miscanthus lutarioriparius</name>
    <dbReference type="NCBI Taxonomy" id="422564"/>
    <lineage>
        <taxon>Eukaryota</taxon>
        <taxon>Viridiplantae</taxon>
        <taxon>Streptophyta</taxon>
        <taxon>Embryophyta</taxon>
        <taxon>Tracheophyta</taxon>
        <taxon>Spermatophyta</taxon>
        <taxon>Magnoliopsida</taxon>
        <taxon>Liliopsida</taxon>
        <taxon>Poales</taxon>
        <taxon>Poaceae</taxon>
        <taxon>PACMAD clade</taxon>
        <taxon>Panicoideae</taxon>
        <taxon>Andropogonodae</taxon>
        <taxon>Andropogoneae</taxon>
        <taxon>Saccharinae</taxon>
        <taxon>Miscanthus</taxon>
    </lineage>
</organism>
<keyword evidence="1" id="KW-0732">Signal</keyword>
<evidence type="ECO:0000313" key="2">
    <source>
        <dbReference type="EMBL" id="CAD6343034.1"/>
    </source>
</evidence>
<dbReference type="AlphaFoldDB" id="A0A811SNY5"/>
<comment type="caution">
    <text evidence="2">The sequence shown here is derived from an EMBL/GenBank/DDBJ whole genome shotgun (WGS) entry which is preliminary data.</text>
</comment>